<dbReference type="InterPro" id="IPR043129">
    <property type="entry name" value="ATPase_NBD"/>
</dbReference>
<dbReference type="EMBL" id="JAULSU010000003">
    <property type="protein sequence ID" value="KAK0624001.1"/>
    <property type="molecule type" value="Genomic_DNA"/>
</dbReference>
<sequence>MDRNSNPFRMGSMSYVLDAQYQELMSELPSPAPPVLETPSSPSFRRAEREEKYIAIGIDFGTTYSGVSWAHSSTPNDIHHVAHWPYDGYRGKDEVQIPTQVDLSTNDWGYLVSKDADPVRWFKLLLLETRDLKKDMKETNHPLEHSREKLRKHVGYEPSAVIDLVADFLQRLWEHTLSEIQYELDLDLLPIKVAITVPAIWPLYAREKMEAAAAKAGITKPRRIGKTELILVEEPEAAAVSTLFDRQGYPEIEIGESFIVCDCGGGTIDITSYTVTSVSPFIVKEAVTGDGKLCGAFLIDDAFENWMKIKSGLRFDKCDRADVRDFMNEEWEHGIKRAFTGKEPSFSIRPPAKAFGVVKRTKGRTDNFQISSDVIKQFYSRTYNGIRELISEQKSEITKKLGKPPKKILLVGGLGASRYLYSMLHEQHQNVLQPAQAWSAVSRGAVIAVLKNAYNPAGASLGANSGDALLSLRTMPTIASRISRASYGVIFASRAKTVNPPVDHAKEEVYKDKEGIERVDRMAWCLRKGESVDNKDQVNYYFQRDFDSPDVKTLSIRIHLSDADEPPIIPDSSVRQLCGIECQIDIPWETMREMRDPEGNLLKCRKATGLIISMSFGGAPKWKLTAGGHSTEQKADVKYS</sequence>
<dbReference type="CDD" id="cd10170">
    <property type="entry name" value="ASKHA_NBD_HSP70"/>
    <property type="match status" value="1"/>
</dbReference>
<dbReference type="PANTHER" id="PTHR14187:SF5">
    <property type="entry name" value="HEAT SHOCK 70 KDA PROTEIN 12A"/>
    <property type="match status" value="1"/>
</dbReference>
<dbReference type="Proteomes" id="UP001175000">
    <property type="component" value="Unassembled WGS sequence"/>
</dbReference>
<dbReference type="SUPFAM" id="SSF53067">
    <property type="entry name" value="Actin-like ATPase domain"/>
    <property type="match status" value="2"/>
</dbReference>
<protein>
    <recommendedName>
        <fullName evidence="3">Actin-like ATPase domain-containing protein</fullName>
    </recommendedName>
</protein>
<keyword evidence="2" id="KW-1185">Reference proteome</keyword>
<name>A0AA39WYM7_9PEZI</name>
<dbReference type="Gene3D" id="3.30.420.40">
    <property type="match status" value="2"/>
</dbReference>
<gene>
    <name evidence="1" type="ORF">B0T14DRAFT_517383</name>
</gene>
<dbReference type="PANTHER" id="PTHR14187">
    <property type="entry name" value="ALPHA KINASE/ELONGATION FACTOR 2 KINASE"/>
    <property type="match status" value="1"/>
</dbReference>
<evidence type="ECO:0008006" key="3">
    <source>
        <dbReference type="Google" id="ProtNLM"/>
    </source>
</evidence>
<accession>A0AA39WYM7</accession>
<organism evidence="1 2">
    <name type="scientific">Immersiella caudata</name>
    <dbReference type="NCBI Taxonomy" id="314043"/>
    <lineage>
        <taxon>Eukaryota</taxon>
        <taxon>Fungi</taxon>
        <taxon>Dikarya</taxon>
        <taxon>Ascomycota</taxon>
        <taxon>Pezizomycotina</taxon>
        <taxon>Sordariomycetes</taxon>
        <taxon>Sordariomycetidae</taxon>
        <taxon>Sordariales</taxon>
        <taxon>Lasiosphaeriaceae</taxon>
        <taxon>Immersiella</taxon>
    </lineage>
</organism>
<evidence type="ECO:0000313" key="2">
    <source>
        <dbReference type="Proteomes" id="UP001175000"/>
    </source>
</evidence>
<dbReference type="Gene3D" id="3.90.640.10">
    <property type="entry name" value="Actin, Chain A, domain 4"/>
    <property type="match status" value="1"/>
</dbReference>
<comment type="caution">
    <text evidence="1">The sequence shown here is derived from an EMBL/GenBank/DDBJ whole genome shotgun (WGS) entry which is preliminary data.</text>
</comment>
<dbReference type="AlphaFoldDB" id="A0AA39WYM7"/>
<proteinExistence type="predicted"/>
<evidence type="ECO:0000313" key="1">
    <source>
        <dbReference type="EMBL" id="KAK0624001.1"/>
    </source>
</evidence>
<reference evidence="1" key="1">
    <citation type="submission" date="2023-06" db="EMBL/GenBank/DDBJ databases">
        <title>Genome-scale phylogeny and comparative genomics of the fungal order Sordariales.</title>
        <authorList>
            <consortium name="Lawrence Berkeley National Laboratory"/>
            <person name="Hensen N."/>
            <person name="Bonometti L."/>
            <person name="Westerberg I."/>
            <person name="Brannstrom I.O."/>
            <person name="Guillou S."/>
            <person name="Cros-Aarteil S."/>
            <person name="Calhoun S."/>
            <person name="Haridas S."/>
            <person name="Kuo A."/>
            <person name="Mondo S."/>
            <person name="Pangilinan J."/>
            <person name="Riley R."/>
            <person name="Labutti K."/>
            <person name="Andreopoulos B."/>
            <person name="Lipzen A."/>
            <person name="Chen C."/>
            <person name="Yanf M."/>
            <person name="Daum C."/>
            <person name="Ng V."/>
            <person name="Clum A."/>
            <person name="Steindorff A."/>
            <person name="Ohm R."/>
            <person name="Martin F."/>
            <person name="Silar P."/>
            <person name="Natvig D."/>
            <person name="Lalanne C."/>
            <person name="Gautier V."/>
            <person name="Ament-Velasquez S.L."/>
            <person name="Kruys A."/>
            <person name="Hutchinson M.I."/>
            <person name="Powell A.J."/>
            <person name="Barry K."/>
            <person name="Miller A.N."/>
            <person name="Grigoriev I.V."/>
            <person name="Debuchy R."/>
            <person name="Gladieux P."/>
            <person name="Thoren M.H."/>
            <person name="Johannesson H."/>
        </authorList>
    </citation>
    <scope>NUCLEOTIDE SEQUENCE</scope>
    <source>
        <strain evidence="1">CBS 606.72</strain>
    </source>
</reference>